<dbReference type="PANTHER" id="PTHR30409">
    <property type="entry name" value="CARBAMATE KINASE"/>
    <property type="match status" value="1"/>
</dbReference>
<dbReference type="eggNOG" id="COG0549">
    <property type="taxonomic scope" value="Bacteria"/>
</dbReference>
<comment type="similarity">
    <text evidence="1">Belongs to the carbamate kinase family.</text>
</comment>
<dbReference type="SUPFAM" id="SSF53633">
    <property type="entry name" value="Carbamate kinase-like"/>
    <property type="match status" value="1"/>
</dbReference>
<evidence type="ECO:0000259" key="4">
    <source>
        <dbReference type="Pfam" id="PF00696"/>
    </source>
</evidence>
<evidence type="ECO:0000313" key="6">
    <source>
        <dbReference type="Proteomes" id="UP000008366"/>
    </source>
</evidence>
<dbReference type="AlphaFoldDB" id="K6WWP3"/>
<dbReference type="Pfam" id="PF00696">
    <property type="entry name" value="AA_kinase"/>
    <property type="match status" value="1"/>
</dbReference>
<feature type="domain" description="Aspartate/glutamate/uridylate kinase" evidence="4">
    <location>
        <begin position="48"/>
        <end position="339"/>
    </location>
</feature>
<gene>
    <name evidence="5" type="ORF">KILIM_040_00310</name>
</gene>
<keyword evidence="6" id="KW-1185">Reference proteome</keyword>
<proteinExistence type="inferred from homology"/>
<dbReference type="STRING" id="1184609.KILIM_040_00310"/>
<dbReference type="Gene3D" id="3.40.1160.10">
    <property type="entry name" value="Acetylglutamate kinase-like"/>
    <property type="match status" value="1"/>
</dbReference>
<dbReference type="NCBIfam" id="NF009007">
    <property type="entry name" value="PRK12352.1"/>
    <property type="match status" value="1"/>
</dbReference>
<dbReference type="GO" id="GO:0008804">
    <property type="term" value="F:carbamate kinase activity"/>
    <property type="evidence" value="ECO:0007669"/>
    <property type="project" value="InterPro"/>
</dbReference>
<evidence type="ECO:0000256" key="1">
    <source>
        <dbReference type="ARBA" id="ARBA00011066"/>
    </source>
</evidence>
<name>K6WWP3_9MICO</name>
<dbReference type="PIRSF" id="PIRSF000723">
    <property type="entry name" value="Carbamate_kin"/>
    <property type="match status" value="1"/>
</dbReference>
<evidence type="ECO:0000313" key="5">
    <source>
        <dbReference type="EMBL" id="GAB96522.1"/>
    </source>
</evidence>
<accession>K6WWP3</accession>
<dbReference type="EMBL" id="BAHD01000040">
    <property type="protein sequence ID" value="GAB96522.1"/>
    <property type="molecule type" value="Genomic_DNA"/>
</dbReference>
<organism evidence="5 6">
    <name type="scientific">Kineosphaera limosa NBRC 100340</name>
    <dbReference type="NCBI Taxonomy" id="1184609"/>
    <lineage>
        <taxon>Bacteria</taxon>
        <taxon>Bacillati</taxon>
        <taxon>Actinomycetota</taxon>
        <taxon>Actinomycetes</taxon>
        <taxon>Micrococcales</taxon>
        <taxon>Dermatophilaceae</taxon>
        <taxon>Kineosphaera</taxon>
    </lineage>
</organism>
<dbReference type="PANTHER" id="PTHR30409:SF1">
    <property type="entry name" value="CARBAMATE KINASE-RELATED"/>
    <property type="match status" value="1"/>
</dbReference>
<protein>
    <submittedName>
        <fullName evidence="5">Putative carbamate kinase</fullName>
    </submittedName>
</protein>
<dbReference type="GO" id="GO:0019546">
    <property type="term" value="P:L-arginine deiminase pathway"/>
    <property type="evidence" value="ECO:0007669"/>
    <property type="project" value="TreeGrafter"/>
</dbReference>
<dbReference type="InterPro" id="IPR036393">
    <property type="entry name" value="AceGlu_kinase-like_sf"/>
</dbReference>
<evidence type="ECO:0000256" key="3">
    <source>
        <dbReference type="ARBA" id="ARBA00022777"/>
    </source>
</evidence>
<evidence type="ECO:0000256" key="2">
    <source>
        <dbReference type="ARBA" id="ARBA00022679"/>
    </source>
</evidence>
<dbReference type="CDD" id="cd04235">
    <property type="entry name" value="AAK_CK"/>
    <property type="match status" value="1"/>
</dbReference>
<dbReference type="GO" id="GO:0005829">
    <property type="term" value="C:cytosol"/>
    <property type="evidence" value="ECO:0007669"/>
    <property type="project" value="TreeGrafter"/>
</dbReference>
<dbReference type="InterPro" id="IPR001048">
    <property type="entry name" value="Asp/Glu/Uridylate_kinase"/>
</dbReference>
<keyword evidence="2" id="KW-0808">Transferase</keyword>
<dbReference type="Proteomes" id="UP000008366">
    <property type="component" value="Unassembled WGS sequence"/>
</dbReference>
<dbReference type="PRINTS" id="PR01469">
    <property type="entry name" value="CARBMTKINASE"/>
</dbReference>
<sequence length="358" mass="37357">MTIAGIYPTGSKDPISLLATTLASCSNDFRREDRQETTKRNASKEQDMRIVVALGGNAMSGPDGASRPQDQQVAIELAAGHIAELVAAGHDVVVTHGNGPQVGNILLKNELSAHLLAPVPLDWCGAQTQGTLGFTLVNALERGLAAHGDHRDVVALVTRTLVDPDDPAMSTPTKAIGPYASAERAARGTADGQAWRDEGERGWRRIVGSPEPQDILEGAAIAALVSSGFLVIAAGGGGIPCAPDSRGGYRGIEAVIDKDLSATLLARAIDADTLIIATDVEHAVLGWGTDDERPIGRVTTGDMRRYLDAGHFGVGSMLPKMEAVTRFVESGGRRAVVTSLANIAAAVDRDVGTVILPT</sequence>
<comment type="caution">
    <text evidence="5">The sequence shown here is derived from an EMBL/GenBank/DDBJ whole genome shotgun (WGS) entry which is preliminary data.</text>
</comment>
<keyword evidence="3 5" id="KW-0418">Kinase</keyword>
<dbReference type="InterPro" id="IPR003964">
    <property type="entry name" value="Carb_kinase"/>
</dbReference>
<reference evidence="5 6" key="1">
    <citation type="submission" date="2012-08" db="EMBL/GenBank/DDBJ databases">
        <title>Whole genome shotgun sequence of Kineosphaera limosa NBRC 100340.</title>
        <authorList>
            <person name="Yoshida I."/>
            <person name="Isaki S."/>
            <person name="Hosoyama A."/>
            <person name="Tsuchikane K."/>
            <person name="Katsumata H."/>
            <person name="Ando Y."/>
            <person name="Ohji S."/>
            <person name="Hamada M."/>
            <person name="Tamura T."/>
            <person name="Yamazoe A."/>
            <person name="Yamazaki S."/>
            <person name="Fujita N."/>
        </authorList>
    </citation>
    <scope>NUCLEOTIDE SEQUENCE [LARGE SCALE GENOMIC DNA]</scope>
    <source>
        <strain evidence="5 6">NBRC 100340</strain>
    </source>
</reference>